<evidence type="ECO:0000256" key="1">
    <source>
        <dbReference type="SAM" id="MobiDB-lite"/>
    </source>
</evidence>
<dbReference type="AlphaFoldDB" id="A0A4Z2EG18"/>
<keyword evidence="3" id="KW-1185">Reference proteome</keyword>
<organism evidence="2 3">
    <name type="scientific">Liparis tanakae</name>
    <name type="common">Tanaka's snailfish</name>
    <dbReference type="NCBI Taxonomy" id="230148"/>
    <lineage>
        <taxon>Eukaryota</taxon>
        <taxon>Metazoa</taxon>
        <taxon>Chordata</taxon>
        <taxon>Craniata</taxon>
        <taxon>Vertebrata</taxon>
        <taxon>Euteleostomi</taxon>
        <taxon>Actinopterygii</taxon>
        <taxon>Neopterygii</taxon>
        <taxon>Teleostei</taxon>
        <taxon>Neoteleostei</taxon>
        <taxon>Acanthomorphata</taxon>
        <taxon>Eupercaria</taxon>
        <taxon>Perciformes</taxon>
        <taxon>Cottioidei</taxon>
        <taxon>Cottales</taxon>
        <taxon>Liparidae</taxon>
        <taxon>Liparis</taxon>
    </lineage>
</organism>
<dbReference type="Proteomes" id="UP000314294">
    <property type="component" value="Unassembled WGS sequence"/>
</dbReference>
<evidence type="ECO:0000313" key="2">
    <source>
        <dbReference type="EMBL" id="TNN27591.1"/>
    </source>
</evidence>
<feature type="region of interest" description="Disordered" evidence="1">
    <location>
        <begin position="1"/>
        <end position="71"/>
    </location>
</feature>
<comment type="caution">
    <text evidence="2">The sequence shown here is derived from an EMBL/GenBank/DDBJ whole genome shotgun (WGS) entry which is preliminary data.</text>
</comment>
<feature type="compositionally biased region" description="Pro residues" evidence="1">
    <location>
        <begin position="44"/>
        <end position="67"/>
    </location>
</feature>
<gene>
    <name evidence="2" type="ORF">EYF80_062264</name>
</gene>
<proteinExistence type="predicted"/>
<sequence length="103" mass="10701">MHVTALLGLMPPPASAPSRGLQHLGEHSEVRRERGQQLCLNLLPPLPTSPPALCPPPSTRTPHPPQGPGAATALLGRRACRLAPTSLLLSNSQSAEPGDLSAN</sequence>
<dbReference type="EMBL" id="SRLO01008035">
    <property type="protein sequence ID" value="TNN27591.1"/>
    <property type="molecule type" value="Genomic_DNA"/>
</dbReference>
<evidence type="ECO:0000313" key="3">
    <source>
        <dbReference type="Proteomes" id="UP000314294"/>
    </source>
</evidence>
<name>A0A4Z2EG18_9TELE</name>
<protein>
    <submittedName>
        <fullName evidence="2">Uncharacterized protein</fullName>
    </submittedName>
</protein>
<reference evidence="2 3" key="1">
    <citation type="submission" date="2019-03" db="EMBL/GenBank/DDBJ databases">
        <title>First draft genome of Liparis tanakae, snailfish: a comprehensive survey of snailfish specific genes.</title>
        <authorList>
            <person name="Kim W."/>
            <person name="Song I."/>
            <person name="Jeong J.-H."/>
            <person name="Kim D."/>
            <person name="Kim S."/>
            <person name="Ryu S."/>
            <person name="Song J.Y."/>
            <person name="Lee S.K."/>
        </authorList>
    </citation>
    <scope>NUCLEOTIDE SEQUENCE [LARGE SCALE GENOMIC DNA]</scope>
    <source>
        <tissue evidence="2">Muscle</tissue>
    </source>
</reference>
<feature type="compositionally biased region" description="Basic and acidic residues" evidence="1">
    <location>
        <begin position="24"/>
        <end position="35"/>
    </location>
</feature>
<accession>A0A4Z2EG18</accession>